<gene>
    <name evidence="1" type="ORF">NOCA150215</name>
</gene>
<dbReference type="InterPro" id="IPR005331">
    <property type="entry name" value="Sulfotransferase"/>
</dbReference>
<dbReference type="AlphaFoldDB" id="A0A2P2CIR1"/>
<accession>A0A2P2CIR1</accession>
<dbReference type="SUPFAM" id="SSF52540">
    <property type="entry name" value="P-loop containing nucleoside triphosphate hydrolases"/>
    <property type="match status" value="1"/>
</dbReference>
<dbReference type="Pfam" id="PF03567">
    <property type="entry name" value="Sulfotransfer_2"/>
    <property type="match status" value="1"/>
</dbReference>
<name>A0A2P2CIR1_9ZZZZ</name>
<dbReference type="Gene3D" id="3.40.50.300">
    <property type="entry name" value="P-loop containing nucleotide triphosphate hydrolases"/>
    <property type="match status" value="1"/>
</dbReference>
<evidence type="ECO:0008006" key="2">
    <source>
        <dbReference type="Google" id="ProtNLM"/>
    </source>
</evidence>
<dbReference type="GO" id="GO:0016020">
    <property type="term" value="C:membrane"/>
    <property type="evidence" value="ECO:0007669"/>
    <property type="project" value="InterPro"/>
</dbReference>
<organism evidence="1">
    <name type="scientific">metagenome</name>
    <dbReference type="NCBI Taxonomy" id="256318"/>
    <lineage>
        <taxon>unclassified sequences</taxon>
        <taxon>metagenomes</taxon>
    </lineage>
</organism>
<evidence type="ECO:0000313" key="1">
    <source>
        <dbReference type="EMBL" id="CUR61915.1"/>
    </source>
</evidence>
<dbReference type="InterPro" id="IPR027417">
    <property type="entry name" value="P-loop_NTPase"/>
</dbReference>
<proteinExistence type="predicted"/>
<protein>
    <recommendedName>
        <fullName evidence="2">Sulfotransferase family protein</fullName>
    </recommendedName>
</protein>
<dbReference type="GO" id="GO:0008146">
    <property type="term" value="F:sulfotransferase activity"/>
    <property type="evidence" value="ECO:0007669"/>
    <property type="project" value="InterPro"/>
</dbReference>
<sequence>MAPVTGAWASLAPVLISDSKRALFVHVPKTGGVSVGVAFERCCPDARSKTPGVKPPLGRHAPYERILRAEPQTADYWSFAFVRNPWARMVSWWSMIHDWDLAHGPASGKPQDTGRMRGNDMWRAAAAYSGFEEFVLRGTEELPRVGRPQVHYLRAPGREVDFVGRTESFAEDLQTVERRLGGEPTHVPHRNKSPHGSYRDYYTDATRAKVAEVYAADLDAFGYTF</sequence>
<reference evidence="1" key="1">
    <citation type="submission" date="2015-08" db="EMBL/GenBank/DDBJ databases">
        <authorList>
            <person name="Babu N.S."/>
            <person name="Beckwith C.J."/>
            <person name="Beseler K.G."/>
            <person name="Brison A."/>
            <person name="Carone J.V."/>
            <person name="Caskin T.P."/>
            <person name="Diamond M."/>
            <person name="Durham M.E."/>
            <person name="Foxe J.M."/>
            <person name="Go M."/>
            <person name="Henderson B.A."/>
            <person name="Jones I.B."/>
            <person name="McGettigan J.A."/>
            <person name="Micheletti S.J."/>
            <person name="Nasrallah M.E."/>
            <person name="Ortiz D."/>
            <person name="Piller C.R."/>
            <person name="Privatt S.R."/>
            <person name="Schneider S.L."/>
            <person name="Sharp S."/>
            <person name="Smith T.C."/>
            <person name="Stanton J.D."/>
            <person name="Ullery H.E."/>
            <person name="Wilson R.J."/>
            <person name="Serrano M.G."/>
            <person name="Buck G."/>
            <person name="Lee V."/>
            <person name="Wang Y."/>
            <person name="Carvalho R."/>
            <person name="Voegtly L."/>
            <person name="Shi R."/>
            <person name="Duckworth R."/>
            <person name="Johnson A."/>
            <person name="Loviza R."/>
            <person name="Walstead R."/>
            <person name="Shah Z."/>
            <person name="Kiflezghi M."/>
            <person name="Wade K."/>
            <person name="Ball S.L."/>
            <person name="Bradley K.W."/>
            <person name="Asai D.J."/>
            <person name="Bowman C.A."/>
            <person name="Russell D.A."/>
            <person name="Pope W.H."/>
            <person name="Jacobs-Sera D."/>
            <person name="Hendrix R.W."/>
            <person name="Hatfull G.F."/>
        </authorList>
    </citation>
    <scope>NUCLEOTIDE SEQUENCE</scope>
</reference>
<dbReference type="EMBL" id="CZKB01000025">
    <property type="protein sequence ID" value="CUR61915.1"/>
    <property type="molecule type" value="Genomic_DNA"/>
</dbReference>